<dbReference type="InterPro" id="IPR006153">
    <property type="entry name" value="Cation/H_exchanger_TM"/>
</dbReference>
<feature type="transmembrane region" description="Helical" evidence="11">
    <location>
        <begin position="355"/>
        <end position="378"/>
    </location>
</feature>
<evidence type="ECO:0000256" key="3">
    <source>
        <dbReference type="ARBA" id="ARBA00022692"/>
    </source>
</evidence>
<dbReference type="InterPro" id="IPR018422">
    <property type="entry name" value="Cation/H_exchanger_CPA1"/>
</dbReference>
<dbReference type="PRINTS" id="PR01084">
    <property type="entry name" value="NAHEXCHNGR"/>
</dbReference>
<proteinExistence type="inferred from homology"/>
<keyword evidence="4 11" id="KW-1133">Transmembrane helix</keyword>
<name>A0AAV2TKM2_CALDB</name>
<evidence type="ECO:0000256" key="10">
    <source>
        <dbReference type="SAM" id="MobiDB-lite"/>
    </source>
</evidence>
<keyword evidence="6 9" id="KW-0406">Ion transport</keyword>
<feature type="transmembrane region" description="Helical" evidence="11">
    <location>
        <begin position="38"/>
        <end position="56"/>
    </location>
</feature>
<evidence type="ECO:0000313" key="15">
    <source>
        <dbReference type="Proteomes" id="UP001497525"/>
    </source>
</evidence>
<keyword evidence="12" id="KW-0732">Signal</keyword>
<feature type="signal peptide" evidence="12">
    <location>
        <begin position="1"/>
        <end position="24"/>
    </location>
</feature>
<accession>A0AAV2TKM2</accession>
<dbReference type="Gene3D" id="6.10.140.1330">
    <property type="match status" value="1"/>
</dbReference>
<dbReference type="GO" id="GO:0098719">
    <property type="term" value="P:sodium ion import across plasma membrane"/>
    <property type="evidence" value="ECO:0007669"/>
    <property type="project" value="TreeGrafter"/>
</dbReference>
<dbReference type="EMBL" id="CAXLJL010000367">
    <property type="protein sequence ID" value="CAL5136981.1"/>
    <property type="molecule type" value="Genomic_DNA"/>
</dbReference>
<feature type="transmembrane region" description="Helical" evidence="11">
    <location>
        <begin position="198"/>
        <end position="219"/>
    </location>
</feature>
<evidence type="ECO:0000259" key="13">
    <source>
        <dbReference type="Pfam" id="PF00999"/>
    </source>
</evidence>
<dbReference type="InterPro" id="IPR004709">
    <property type="entry name" value="NaH_exchanger"/>
</dbReference>
<sequence length="693" mass="78247">MRSFIHHTVGIIFVLVLLLGYADADVRAASWYWEEKGNFVICLVFLVAIVMVKIAFHKIPKVPEYVPESLALIVVGIIMGVVIRYGIKKGNFDDTVWKLSPELFFDFLLPPIVLQSAYSLYNRTFSEFLGVIVIHAVLSTILNFLIIGFAMYGFYQAGAFGWPSLELDLKVFLLWASIIVAVDPVAVLAIFQDIGVELSLYYIVFGESLLNDAITVVLYEIMSVFTGKPSVQGWEIGVGIASFFTVSFGGLGIGIVVGLLSCLVTRIEFHLSGGFLIIMSYFAYIFADLVGWSGIIAIVGCGLLQAAYAFHNIDHDSVVMVRKIMETIGELTEAVIFWFIGIEVLRQHLVWQTGFMLWGLTICLVSRAVVILAIMAVVNKVDVDQCKTSLEKQCILIYGGLRGGVAYALSLDIEEHKLGRNARHNKQLLVTATLWIILFTIGFMGLTMKPLVKLLKIRLQAKKQLSTFHVLNSTVVDELMYGIEIISGCRQRNRAREVCKKIDEHVLRPILQRDPETYDNKLVKVNERIALKIHDAAMLPDQEGGILQQLPEGLRHRYLISHYTTGSLEEESWMERKSASEIGPIRGTKTGGEPEEDVSIADYLQSGRRVTLAQNRPRQLHFDERMKELIRKRSNAYKQQYLSRYMEDRYQGRGVDVPDQMDEETTDITVETLDEHDEDDLISEFSTRGSYRR</sequence>
<evidence type="ECO:0000256" key="7">
    <source>
        <dbReference type="ARBA" id="ARBA00023136"/>
    </source>
</evidence>
<evidence type="ECO:0000256" key="4">
    <source>
        <dbReference type="ARBA" id="ARBA00022989"/>
    </source>
</evidence>
<comment type="subcellular location">
    <subcellularLocation>
        <location evidence="1">Membrane</location>
        <topology evidence="1">Multi-pass membrane protein</topology>
    </subcellularLocation>
</comment>
<reference evidence="14" key="1">
    <citation type="submission" date="2024-06" db="EMBL/GenBank/DDBJ databases">
        <authorList>
            <person name="Liu X."/>
            <person name="Lenzi L."/>
            <person name="Haldenby T S."/>
            <person name="Uol C."/>
        </authorList>
    </citation>
    <scope>NUCLEOTIDE SEQUENCE</scope>
</reference>
<keyword evidence="3 9" id="KW-0812">Transmembrane</keyword>
<dbReference type="NCBIfam" id="TIGR00840">
    <property type="entry name" value="b_cpa1"/>
    <property type="match status" value="1"/>
</dbReference>
<keyword evidence="9" id="KW-0050">Antiport</keyword>
<feature type="transmembrane region" description="Helical" evidence="11">
    <location>
        <begin position="429"/>
        <end position="448"/>
    </location>
</feature>
<keyword evidence="2 9" id="KW-0813">Transport</keyword>
<feature type="transmembrane region" description="Helical" evidence="11">
    <location>
        <begin position="68"/>
        <end position="87"/>
    </location>
</feature>
<dbReference type="GO" id="GO:0015386">
    <property type="term" value="F:potassium:proton antiporter activity"/>
    <property type="evidence" value="ECO:0007669"/>
    <property type="project" value="TreeGrafter"/>
</dbReference>
<evidence type="ECO:0000256" key="8">
    <source>
        <dbReference type="ARBA" id="ARBA00023201"/>
    </source>
</evidence>
<evidence type="ECO:0000256" key="9">
    <source>
        <dbReference type="RuleBase" id="RU003722"/>
    </source>
</evidence>
<dbReference type="PANTHER" id="PTHR10110:SF126">
    <property type="entry name" value="NA(+)_H(+) EXCHANGER PROTEIN 7"/>
    <property type="match status" value="1"/>
</dbReference>
<dbReference type="AlphaFoldDB" id="A0AAV2TKM2"/>
<feature type="transmembrane region" description="Helical" evidence="11">
    <location>
        <begin position="292"/>
        <end position="310"/>
    </location>
</feature>
<feature type="chain" id="PRO_5043785870" description="Sodium/hydrogen exchanger" evidence="12">
    <location>
        <begin position="25"/>
        <end position="693"/>
    </location>
</feature>
<dbReference type="GO" id="GO:0005886">
    <property type="term" value="C:plasma membrane"/>
    <property type="evidence" value="ECO:0007669"/>
    <property type="project" value="TreeGrafter"/>
</dbReference>
<dbReference type="PANTHER" id="PTHR10110">
    <property type="entry name" value="SODIUM/HYDROGEN EXCHANGER"/>
    <property type="match status" value="1"/>
</dbReference>
<feature type="region of interest" description="Disordered" evidence="10">
    <location>
        <begin position="670"/>
        <end position="693"/>
    </location>
</feature>
<feature type="transmembrane region" description="Helical" evidence="11">
    <location>
        <begin position="128"/>
        <end position="152"/>
    </location>
</feature>
<feature type="compositionally biased region" description="Polar residues" evidence="10">
    <location>
        <begin position="684"/>
        <end position="693"/>
    </location>
</feature>
<evidence type="ECO:0000256" key="2">
    <source>
        <dbReference type="ARBA" id="ARBA00022448"/>
    </source>
</evidence>
<keyword evidence="5" id="KW-0915">Sodium</keyword>
<evidence type="ECO:0000256" key="12">
    <source>
        <dbReference type="SAM" id="SignalP"/>
    </source>
</evidence>
<dbReference type="Proteomes" id="UP001497525">
    <property type="component" value="Unassembled WGS sequence"/>
</dbReference>
<dbReference type="Pfam" id="PF00999">
    <property type="entry name" value="Na_H_Exchanger"/>
    <property type="match status" value="1"/>
</dbReference>
<feature type="domain" description="Cation/H+ exchanger transmembrane" evidence="13">
    <location>
        <begin position="48"/>
        <end position="453"/>
    </location>
</feature>
<protein>
    <recommendedName>
        <fullName evidence="9">Sodium/hydrogen exchanger</fullName>
    </recommendedName>
</protein>
<feature type="transmembrane region" description="Helical" evidence="11">
    <location>
        <begin position="331"/>
        <end position="349"/>
    </location>
</feature>
<keyword evidence="7 11" id="KW-0472">Membrane</keyword>
<dbReference type="GO" id="GO:0051453">
    <property type="term" value="P:regulation of intracellular pH"/>
    <property type="evidence" value="ECO:0007669"/>
    <property type="project" value="TreeGrafter"/>
</dbReference>
<feature type="transmembrane region" description="Helical" evidence="11">
    <location>
        <begin position="267"/>
        <end position="286"/>
    </location>
</feature>
<evidence type="ECO:0000256" key="5">
    <source>
        <dbReference type="ARBA" id="ARBA00023053"/>
    </source>
</evidence>
<feature type="compositionally biased region" description="Acidic residues" evidence="10">
    <location>
        <begin position="670"/>
        <end position="682"/>
    </location>
</feature>
<gene>
    <name evidence="14" type="ORF">CDAUBV1_LOCUS11264</name>
</gene>
<evidence type="ECO:0000256" key="1">
    <source>
        <dbReference type="ARBA" id="ARBA00004141"/>
    </source>
</evidence>
<comment type="similarity">
    <text evidence="9">Belongs to the monovalent cation:proton antiporter 1 (CPA1) transporter (TC 2.A.36) family.</text>
</comment>
<evidence type="ECO:0000256" key="11">
    <source>
        <dbReference type="SAM" id="Phobius"/>
    </source>
</evidence>
<comment type="caution">
    <text evidence="14">The sequence shown here is derived from an EMBL/GenBank/DDBJ whole genome shotgun (WGS) entry which is preliminary data.</text>
</comment>
<evidence type="ECO:0000313" key="14">
    <source>
        <dbReference type="EMBL" id="CAL5136981.1"/>
    </source>
</evidence>
<keyword evidence="8 9" id="KW-0739">Sodium transport</keyword>
<evidence type="ECO:0000256" key="6">
    <source>
        <dbReference type="ARBA" id="ARBA00023065"/>
    </source>
</evidence>
<feature type="transmembrane region" description="Helical" evidence="11">
    <location>
        <begin position="239"/>
        <end position="260"/>
    </location>
</feature>
<feature type="transmembrane region" description="Helical" evidence="11">
    <location>
        <begin position="103"/>
        <end position="121"/>
    </location>
</feature>
<feature type="transmembrane region" description="Helical" evidence="11">
    <location>
        <begin position="172"/>
        <end position="191"/>
    </location>
</feature>
<dbReference type="GO" id="GO:0015385">
    <property type="term" value="F:sodium:proton antiporter activity"/>
    <property type="evidence" value="ECO:0007669"/>
    <property type="project" value="InterPro"/>
</dbReference>
<organism evidence="14 15">
    <name type="scientific">Calicophoron daubneyi</name>
    <name type="common">Rumen fluke</name>
    <name type="synonym">Paramphistomum daubneyi</name>
    <dbReference type="NCBI Taxonomy" id="300641"/>
    <lineage>
        <taxon>Eukaryota</taxon>
        <taxon>Metazoa</taxon>
        <taxon>Spiralia</taxon>
        <taxon>Lophotrochozoa</taxon>
        <taxon>Platyhelminthes</taxon>
        <taxon>Trematoda</taxon>
        <taxon>Digenea</taxon>
        <taxon>Plagiorchiida</taxon>
        <taxon>Pronocephalata</taxon>
        <taxon>Paramphistomoidea</taxon>
        <taxon>Paramphistomidae</taxon>
        <taxon>Calicophoron</taxon>
    </lineage>
</organism>